<feature type="signal peptide" evidence="2">
    <location>
        <begin position="1"/>
        <end position="20"/>
    </location>
</feature>
<protein>
    <submittedName>
        <fullName evidence="3">DUF2388 domain-containing protein</fullName>
    </submittedName>
</protein>
<keyword evidence="2" id="KW-0732">Signal</keyword>
<dbReference type="RefSeq" id="WP_146384525.1">
    <property type="nucleotide sequence ID" value="NZ_VOHK01000001.1"/>
</dbReference>
<comment type="caution">
    <text evidence="3">The sequence shown here is derived from an EMBL/GenBank/DDBJ whole genome shotgun (WGS) entry which is preliminary data.</text>
</comment>
<dbReference type="InterPro" id="IPR012661">
    <property type="entry name" value="CHP02448"/>
</dbReference>
<evidence type="ECO:0000313" key="4">
    <source>
        <dbReference type="Proteomes" id="UP000319980"/>
    </source>
</evidence>
<accession>A0A5C5UC35</accession>
<keyword evidence="4" id="KW-1185">Reference proteome</keyword>
<dbReference type="Proteomes" id="UP000319980">
    <property type="component" value="Unassembled WGS sequence"/>
</dbReference>
<evidence type="ECO:0000313" key="3">
    <source>
        <dbReference type="EMBL" id="TWT23433.1"/>
    </source>
</evidence>
<proteinExistence type="predicted"/>
<organism evidence="3 4">
    <name type="scientific">Luteimonas marina</name>
    <dbReference type="NCBI Taxonomy" id="488485"/>
    <lineage>
        <taxon>Bacteria</taxon>
        <taxon>Pseudomonadati</taxon>
        <taxon>Pseudomonadota</taxon>
        <taxon>Gammaproteobacteria</taxon>
        <taxon>Lysobacterales</taxon>
        <taxon>Lysobacteraceae</taxon>
        <taxon>Luteimonas</taxon>
    </lineage>
</organism>
<gene>
    <name evidence="3" type="ORF">FQY83_01980</name>
</gene>
<dbReference type="EMBL" id="VOHK01000001">
    <property type="protein sequence ID" value="TWT23433.1"/>
    <property type="molecule type" value="Genomic_DNA"/>
</dbReference>
<dbReference type="NCBIfam" id="TIGR02448">
    <property type="entry name" value="conserverd hypothetical protein"/>
    <property type="match status" value="1"/>
</dbReference>
<name>A0A5C5UC35_9GAMM</name>
<feature type="compositionally biased region" description="Low complexity" evidence="1">
    <location>
        <begin position="26"/>
        <end position="43"/>
    </location>
</feature>
<reference evidence="3 4" key="1">
    <citation type="journal article" date="2008" name="Int. J. Syst. Evol. Microbiol.">
        <title>Luteimonas marina sp. nov., isolated from seawater.</title>
        <authorList>
            <person name="Baik K.S."/>
            <person name="Park S.C."/>
            <person name="Kim M.S."/>
            <person name="Kim E.M."/>
            <person name="Park C."/>
            <person name="Chun J."/>
            <person name="Seong C.N."/>
        </authorList>
    </citation>
    <scope>NUCLEOTIDE SEQUENCE [LARGE SCALE GENOMIC DNA]</scope>
    <source>
        <strain evidence="3 4">FR1330</strain>
    </source>
</reference>
<dbReference type="Pfam" id="PF09498">
    <property type="entry name" value="DUF2388"/>
    <property type="match status" value="1"/>
</dbReference>
<dbReference type="AlphaFoldDB" id="A0A5C5UC35"/>
<evidence type="ECO:0000256" key="2">
    <source>
        <dbReference type="SAM" id="SignalP"/>
    </source>
</evidence>
<dbReference type="OrthoDB" id="7022011at2"/>
<sequence>MKRIAPVFALLACASFATHAGSFAGTTGGASSAGSSASSGSTSGDDKRVLGARDDAAMFVASDGAIRGARLEAALRHLREQDPAARAASDLQLAQAILAR</sequence>
<feature type="chain" id="PRO_5022800629" evidence="2">
    <location>
        <begin position="21"/>
        <end position="100"/>
    </location>
</feature>
<feature type="region of interest" description="Disordered" evidence="1">
    <location>
        <begin position="26"/>
        <end position="48"/>
    </location>
</feature>
<evidence type="ECO:0000256" key="1">
    <source>
        <dbReference type="SAM" id="MobiDB-lite"/>
    </source>
</evidence>